<sequence>MNSTASLLTEEGARKGSLNSRPRLADHKIHRRKTQTTYQPPNTPRDARVSPLTIAAMNVRSLLNNPRSNRPERRMALVARELARYKVEIAALKESRFSDQGQLEEMGGSYTFFRSGRPKA</sequence>
<evidence type="ECO:0000313" key="4">
    <source>
        <dbReference type="WBParaSite" id="SSLN_0000905301-mRNA-1"/>
    </source>
</evidence>
<dbReference type="EMBL" id="UYSU01034811">
    <property type="protein sequence ID" value="VDL95101.1"/>
    <property type="molecule type" value="Genomic_DNA"/>
</dbReference>
<accession>A0A183SWW8</accession>
<feature type="region of interest" description="Disordered" evidence="1">
    <location>
        <begin position="1"/>
        <end position="49"/>
    </location>
</feature>
<reference evidence="2 3" key="2">
    <citation type="submission" date="2018-11" db="EMBL/GenBank/DDBJ databases">
        <authorList>
            <consortium name="Pathogen Informatics"/>
        </authorList>
    </citation>
    <scope>NUCLEOTIDE SEQUENCE [LARGE SCALE GENOMIC DNA]</scope>
    <source>
        <strain evidence="2 3">NST_G2</strain>
    </source>
</reference>
<gene>
    <name evidence="2" type="ORF">SSLN_LOCUS8716</name>
</gene>
<organism evidence="4">
    <name type="scientific">Schistocephalus solidus</name>
    <name type="common">Tapeworm</name>
    <dbReference type="NCBI Taxonomy" id="70667"/>
    <lineage>
        <taxon>Eukaryota</taxon>
        <taxon>Metazoa</taxon>
        <taxon>Spiralia</taxon>
        <taxon>Lophotrochozoa</taxon>
        <taxon>Platyhelminthes</taxon>
        <taxon>Cestoda</taxon>
        <taxon>Eucestoda</taxon>
        <taxon>Diphyllobothriidea</taxon>
        <taxon>Diphyllobothriidae</taxon>
        <taxon>Schistocephalus</taxon>
    </lineage>
</organism>
<dbReference type="AlphaFoldDB" id="A0A183SWW8"/>
<evidence type="ECO:0000313" key="2">
    <source>
        <dbReference type="EMBL" id="VDL95101.1"/>
    </source>
</evidence>
<name>A0A183SWW8_SCHSO</name>
<evidence type="ECO:0000313" key="3">
    <source>
        <dbReference type="Proteomes" id="UP000275846"/>
    </source>
</evidence>
<proteinExistence type="predicted"/>
<protein>
    <submittedName>
        <fullName evidence="2 4">Uncharacterized protein</fullName>
    </submittedName>
</protein>
<evidence type="ECO:0000256" key="1">
    <source>
        <dbReference type="SAM" id="MobiDB-lite"/>
    </source>
</evidence>
<reference evidence="4" key="1">
    <citation type="submission" date="2016-06" db="UniProtKB">
        <authorList>
            <consortium name="WormBaseParasite"/>
        </authorList>
    </citation>
    <scope>IDENTIFICATION</scope>
</reference>
<keyword evidence="3" id="KW-1185">Reference proteome</keyword>
<dbReference type="WBParaSite" id="SSLN_0000905301-mRNA-1">
    <property type="protein sequence ID" value="SSLN_0000905301-mRNA-1"/>
    <property type="gene ID" value="SSLN_0000905301"/>
</dbReference>
<dbReference type="OrthoDB" id="413900at2759"/>
<dbReference type="Proteomes" id="UP000275846">
    <property type="component" value="Unassembled WGS sequence"/>
</dbReference>